<dbReference type="Proteomes" id="UP000708208">
    <property type="component" value="Unassembled WGS sequence"/>
</dbReference>
<comment type="caution">
    <text evidence="1">The sequence shown here is derived from an EMBL/GenBank/DDBJ whole genome shotgun (WGS) entry which is preliminary data.</text>
</comment>
<proteinExistence type="predicted"/>
<dbReference type="EMBL" id="CAJVCH010073881">
    <property type="protein sequence ID" value="CAG7720804.1"/>
    <property type="molecule type" value="Genomic_DNA"/>
</dbReference>
<name>A0A8J2K642_9HEXA</name>
<keyword evidence="2" id="KW-1185">Reference proteome</keyword>
<reference evidence="1" key="1">
    <citation type="submission" date="2021-06" db="EMBL/GenBank/DDBJ databases">
        <authorList>
            <person name="Hodson N. C."/>
            <person name="Mongue J. A."/>
            <person name="Jaron S. K."/>
        </authorList>
    </citation>
    <scope>NUCLEOTIDE SEQUENCE</scope>
</reference>
<sequence length="469" mass="51882">MLRSCCWRKEEGHSHGTLPNDPQHHPPKKPFINIGVYIEETRIIVGTINSTDSQEPEIILNTPAQVSFLSDRIIIGGEEEIENTFKVYDLIKEASTPIQVVRVNGLFLTLTKEEILAIFFEKLLSQVKVRRNVEALDNVVITVPFTVTSLEKEKMKLAMNAAGVLNVRICSSLITTAIAYAHENGSDWSRVKEVQTLFVAQYIKTGFSMATINIAPGFVVSTKCISSDNLEECQEKEFMDAHSLMYENQTIKSERTYAVFKVYTKAVTSLCTKDFLFNCEPVIVKVSEKQATLDHNFVSIFNKDIQCSLVTSGPLAGACLLASKFLPGCGISANTVVCDISRVKLLWNFGENDKIEKVSNFCPGVVFESQISLSPKSNNLILKEVYGDQSAVVGHYKLGFLRGELSTTVKVKLMCRVDQNGIFGVGFVFPSGIFGHAVRTSGPTISTYSSSGYGTLRYLYKLIGEIAGK</sequence>
<evidence type="ECO:0000313" key="2">
    <source>
        <dbReference type="Proteomes" id="UP000708208"/>
    </source>
</evidence>
<organism evidence="1 2">
    <name type="scientific">Allacma fusca</name>
    <dbReference type="NCBI Taxonomy" id="39272"/>
    <lineage>
        <taxon>Eukaryota</taxon>
        <taxon>Metazoa</taxon>
        <taxon>Ecdysozoa</taxon>
        <taxon>Arthropoda</taxon>
        <taxon>Hexapoda</taxon>
        <taxon>Collembola</taxon>
        <taxon>Symphypleona</taxon>
        <taxon>Sminthuridae</taxon>
        <taxon>Allacma</taxon>
    </lineage>
</organism>
<gene>
    <name evidence="1" type="ORF">AFUS01_LOCUS10059</name>
</gene>
<protein>
    <submittedName>
        <fullName evidence="1">Uncharacterized protein</fullName>
    </submittedName>
</protein>
<dbReference type="AlphaFoldDB" id="A0A8J2K642"/>
<evidence type="ECO:0000313" key="1">
    <source>
        <dbReference type="EMBL" id="CAG7720804.1"/>
    </source>
</evidence>
<accession>A0A8J2K642</accession>